<evidence type="ECO:0000313" key="2">
    <source>
        <dbReference type="EMBL" id="TDD05535.1"/>
    </source>
</evidence>
<sequence>MTLLVGVVICVGVWPMPWQPVHAASVVHGDSVHVDHGDGRDDSCPPRRSTFKRHAGKPAGGRCAGGGVLAPLPFPGRDHGLPRARFTPPRPRLVTRWRTGVDRLTHLGIWRI</sequence>
<evidence type="ECO:0000313" key="3">
    <source>
        <dbReference type="Proteomes" id="UP000295258"/>
    </source>
</evidence>
<feature type="region of interest" description="Disordered" evidence="1">
    <location>
        <begin position="36"/>
        <end position="64"/>
    </location>
</feature>
<dbReference type="AlphaFoldDB" id="A0A4R4VT40"/>
<accession>A0A4R4VT40</accession>
<protein>
    <submittedName>
        <fullName evidence="2">Uncharacterized protein</fullName>
    </submittedName>
</protein>
<dbReference type="RefSeq" id="WP_132596154.1">
    <property type="nucleotide sequence ID" value="NZ_SMKO01000038.1"/>
</dbReference>
<organism evidence="2 3">
    <name type="scientific">Nonomuraea deserti</name>
    <dbReference type="NCBI Taxonomy" id="1848322"/>
    <lineage>
        <taxon>Bacteria</taxon>
        <taxon>Bacillati</taxon>
        <taxon>Actinomycetota</taxon>
        <taxon>Actinomycetes</taxon>
        <taxon>Streptosporangiales</taxon>
        <taxon>Streptosporangiaceae</taxon>
        <taxon>Nonomuraea</taxon>
    </lineage>
</organism>
<dbReference type="Proteomes" id="UP000295258">
    <property type="component" value="Unassembled WGS sequence"/>
</dbReference>
<dbReference type="EMBL" id="SMKO01000038">
    <property type="protein sequence ID" value="TDD05535.1"/>
    <property type="molecule type" value="Genomic_DNA"/>
</dbReference>
<gene>
    <name evidence="2" type="ORF">E1292_16805</name>
</gene>
<feature type="compositionally biased region" description="Basic and acidic residues" evidence="1">
    <location>
        <begin position="36"/>
        <end position="45"/>
    </location>
</feature>
<evidence type="ECO:0000256" key="1">
    <source>
        <dbReference type="SAM" id="MobiDB-lite"/>
    </source>
</evidence>
<comment type="caution">
    <text evidence="2">The sequence shown here is derived from an EMBL/GenBank/DDBJ whole genome shotgun (WGS) entry which is preliminary data.</text>
</comment>
<reference evidence="2 3" key="1">
    <citation type="submission" date="2019-03" db="EMBL/GenBank/DDBJ databases">
        <title>Draft genome sequences of novel Actinobacteria.</title>
        <authorList>
            <person name="Sahin N."/>
            <person name="Ay H."/>
            <person name="Saygin H."/>
        </authorList>
    </citation>
    <scope>NUCLEOTIDE SEQUENCE [LARGE SCALE GENOMIC DNA]</scope>
    <source>
        <strain evidence="2 3">KC310</strain>
    </source>
</reference>
<name>A0A4R4VT40_9ACTN</name>
<keyword evidence="3" id="KW-1185">Reference proteome</keyword>
<proteinExistence type="predicted"/>